<proteinExistence type="inferred from homology"/>
<dbReference type="PANTHER" id="PTHR33515">
    <property type="entry name" value="RIBOSOME-BINDING FACTOR A, CHLOROPLASTIC-RELATED"/>
    <property type="match status" value="1"/>
</dbReference>
<comment type="function">
    <text evidence="2">One of several proteins that assist in the late maturation steps of the functional core of the 30S ribosomal subunit. Associates with free 30S ribosomal subunits (but not with 30S subunits that are part of 70S ribosomes or polysomes). Required for efficient processing of 16S rRNA. May interact with the 5'-terminal helix region of 16S rRNA.</text>
</comment>
<dbReference type="Proteomes" id="UP000033358">
    <property type="component" value="Unassembled WGS sequence"/>
</dbReference>
<comment type="similarity">
    <text evidence="2">Belongs to the RbfA family.</text>
</comment>
<dbReference type="NCBIfam" id="TIGR00082">
    <property type="entry name" value="rbfA"/>
    <property type="match status" value="1"/>
</dbReference>
<dbReference type="Pfam" id="PF02033">
    <property type="entry name" value="RBFA"/>
    <property type="match status" value="1"/>
</dbReference>
<dbReference type="SUPFAM" id="SSF89919">
    <property type="entry name" value="Ribosome-binding factor A, RbfA"/>
    <property type="match status" value="1"/>
</dbReference>
<keyword evidence="2" id="KW-0963">Cytoplasm</keyword>
<dbReference type="InterPro" id="IPR000238">
    <property type="entry name" value="RbfA"/>
</dbReference>
<comment type="subunit">
    <text evidence="2">Monomer. Binds 30S ribosomal subunits, but not 50S ribosomal subunits or 70S ribosomes.</text>
</comment>
<dbReference type="PROSITE" id="PS01319">
    <property type="entry name" value="RBFA"/>
    <property type="match status" value="1"/>
</dbReference>
<name>A0A0F5MNI9_9RICK</name>
<reference evidence="3 4" key="1">
    <citation type="submission" date="2015-02" db="EMBL/GenBank/DDBJ databases">
        <title>Single cell genomics of a rare environmental alphaproteobacterium provides unique insights into Rickettsiaceae evolution.</title>
        <authorList>
            <person name="Martijn J."/>
            <person name="Schulz F."/>
            <person name="Zaremba-Niedzwiedzka K."/>
            <person name="Viklund J."/>
            <person name="Stepanauskas R."/>
            <person name="Andersson S.G.E."/>
            <person name="Horn M."/>
            <person name="Guy L."/>
            <person name="Ettema T.J.G."/>
        </authorList>
    </citation>
    <scope>NUCLEOTIDE SEQUENCE [LARGE SCALE GENOMIC DNA]</scope>
    <source>
        <strain evidence="3 4">SCGC AAA041-L04</strain>
    </source>
</reference>
<dbReference type="PANTHER" id="PTHR33515:SF1">
    <property type="entry name" value="RIBOSOME-BINDING FACTOR A, CHLOROPLASTIC-RELATED"/>
    <property type="match status" value="1"/>
</dbReference>
<evidence type="ECO:0000256" key="1">
    <source>
        <dbReference type="ARBA" id="ARBA00022517"/>
    </source>
</evidence>
<gene>
    <name evidence="2 3" type="primary">rbfA</name>
    <name evidence="3" type="ORF">SZ25_00558</name>
</gene>
<evidence type="ECO:0000313" key="3">
    <source>
        <dbReference type="EMBL" id="KKB96345.1"/>
    </source>
</evidence>
<organism evidence="3 4">
    <name type="scientific">Candidatus Arcanibacter lacustris</name>
    <dbReference type="NCBI Taxonomy" id="1607817"/>
    <lineage>
        <taxon>Bacteria</taxon>
        <taxon>Pseudomonadati</taxon>
        <taxon>Pseudomonadota</taxon>
        <taxon>Alphaproteobacteria</taxon>
        <taxon>Rickettsiales</taxon>
        <taxon>Candidatus Arcanibacter</taxon>
    </lineage>
</organism>
<dbReference type="GO" id="GO:0030490">
    <property type="term" value="P:maturation of SSU-rRNA"/>
    <property type="evidence" value="ECO:0007669"/>
    <property type="project" value="UniProtKB-UniRule"/>
</dbReference>
<keyword evidence="1 2" id="KW-0690">Ribosome biogenesis</keyword>
<comment type="subcellular location">
    <subcellularLocation>
        <location evidence="2">Cytoplasm</location>
    </subcellularLocation>
</comment>
<dbReference type="GO" id="GO:0005829">
    <property type="term" value="C:cytosol"/>
    <property type="evidence" value="ECO:0007669"/>
    <property type="project" value="TreeGrafter"/>
</dbReference>
<dbReference type="InterPro" id="IPR015946">
    <property type="entry name" value="KH_dom-like_a/b"/>
</dbReference>
<keyword evidence="4" id="KW-1185">Reference proteome</keyword>
<dbReference type="GO" id="GO:0043024">
    <property type="term" value="F:ribosomal small subunit binding"/>
    <property type="evidence" value="ECO:0007669"/>
    <property type="project" value="TreeGrafter"/>
</dbReference>
<dbReference type="EMBL" id="JYHA01000088">
    <property type="protein sequence ID" value="KKB96345.1"/>
    <property type="molecule type" value="Genomic_DNA"/>
</dbReference>
<sequence length="117" mass="13281">MNILSSRQLKAGELIKRTLAEIFYSGKIFDKDLANVSITISEVRISPDLRVAKVYVSPLGGLLNKDLFMESLSKQAHNLRYLLTQKVRLKYSPELVFVYDDSFDNVKKINSLIDSAL</sequence>
<dbReference type="Gene3D" id="3.30.300.20">
    <property type="match status" value="1"/>
</dbReference>
<dbReference type="AlphaFoldDB" id="A0A0F5MNI9"/>
<evidence type="ECO:0000256" key="2">
    <source>
        <dbReference type="HAMAP-Rule" id="MF_00003"/>
    </source>
</evidence>
<accession>A0A0F5MNI9</accession>
<dbReference type="HAMAP" id="MF_00003">
    <property type="entry name" value="RbfA"/>
    <property type="match status" value="1"/>
</dbReference>
<evidence type="ECO:0000313" key="4">
    <source>
        <dbReference type="Proteomes" id="UP000033358"/>
    </source>
</evidence>
<dbReference type="InterPro" id="IPR023799">
    <property type="entry name" value="RbfA_dom_sf"/>
</dbReference>
<dbReference type="InterPro" id="IPR020053">
    <property type="entry name" value="Ribosome-bd_factorA_CS"/>
</dbReference>
<protein>
    <recommendedName>
        <fullName evidence="2">Ribosome-binding factor A</fullName>
    </recommendedName>
</protein>
<comment type="caution">
    <text evidence="3">The sequence shown here is derived from an EMBL/GenBank/DDBJ whole genome shotgun (WGS) entry which is preliminary data.</text>
</comment>